<dbReference type="InterPro" id="IPR001123">
    <property type="entry name" value="LeuE-type"/>
</dbReference>
<evidence type="ECO:0000256" key="5">
    <source>
        <dbReference type="ARBA" id="ARBA00023136"/>
    </source>
</evidence>
<dbReference type="Pfam" id="PF01810">
    <property type="entry name" value="LysE"/>
    <property type="match status" value="1"/>
</dbReference>
<feature type="transmembrane region" description="Helical" evidence="6">
    <location>
        <begin position="142"/>
        <end position="167"/>
    </location>
</feature>
<organism evidence="7 8">
    <name type="scientific">Azospirillum palustre</name>
    <dbReference type="NCBI Taxonomy" id="2044885"/>
    <lineage>
        <taxon>Bacteria</taxon>
        <taxon>Pseudomonadati</taxon>
        <taxon>Pseudomonadota</taxon>
        <taxon>Alphaproteobacteria</taxon>
        <taxon>Rhodospirillales</taxon>
        <taxon>Azospirillaceae</taxon>
        <taxon>Azospirillum</taxon>
    </lineage>
</organism>
<evidence type="ECO:0000256" key="3">
    <source>
        <dbReference type="ARBA" id="ARBA00022692"/>
    </source>
</evidence>
<feature type="transmembrane region" description="Helical" evidence="6">
    <location>
        <begin position="41"/>
        <end position="60"/>
    </location>
</feature>
<evidence type="ECO:0000256" key="2">
    <source>
        <dbReference type="ARBA" id="ARBA00022475"/>
    </source>
</evidence>
<keyword evidence="5 6" id="KW-0472">Membrane</keyword>
<evidence type="ECO:0000256" key="6">
    <source>
        <dbReference type="SAM" id="Phobius"/>
    </source>
</evidence>
<comment type="subcellular location">
    <subcellularLocation>
        <location evidence="1">Cell membrane</location>
        <topology evidence="1">Multi-pass membrane protein</topology>
    </subcellularLocation>
</comment>
<keyword evidence="3 6" id="KW-0812">Transmembrane</keyword>
<dbReference type="GO" id="GO:0005886">
    <property type="term" value="C:plasma membrane"/>
    <property type="evidence" value="ECO:0007669"/>
    <property type="project" value="UniProtKB-SubCell"/>
</dbReference>
<evidence type="ECO:0000313" key="8">
    <source>
        <dbReference type="Proteomes" id="UP000225379"/>
    </source>
</evidence>
<dbReference type="PANTHER" id="PTHR30086">
    <property type="entry name" value="ARGININE EXPORTER PROTEIN ARGO"/>
    <property type="match status" value="1"/>
</dbReference>
<dbReference type="GO" id="GO:0033228">
    <property type="term" value="P:cysteine export across plasma membrane"/>
    <property type="evidence" value="ECO:0007669"/>
    <property type="project" value="TreeGrafter"/>
</dbReference>
<keyword evidence="4 6" id="KW-1133">Transmembrane helix</keyword>
<keyword evidence="2" id="KW-1003">Cell membrane</keyword>
<protein>
    <submittedName>
        <fullName evidence="7">Lysine transporter LysE</fullName>
    </submittedName>
</protein>
<reference evidence="8" key="1">
    <citation type="submission" date="2017-10" db="EMBL/GenBank/DDBJ databases">
        <authorList>
            <person name="Kravchenko I.K."/>
            <person name="Grouzdev D.S."/>
        </authorList>
    </citation>
    <scope>NUCLEOTIDE SEQUENCE [LARGE SCALE GENOMIC DNA]</scope>
    <source>
        <strain evidence="8">B2</strain>
    </source>
</reference>
<evidence type="ECO:0000313" key="7">
    <source>
        <dbReference type="EMBL" id="PGH58295.1"/>
    </source>
</evidence>
<comment type="caution">
    <text evidence="7">The sequence shown here is derived from an EMBL/GenBank/DDBJ whole genome shotgun (WGS) entry which is preliminary data.</text>
</comment>
<feature type="transmembrane region" description="Helical" evidence="6">
    <location>
        <begin position="179"/>
        <end position="197"/>
    </location>
</feature>
<dbReference type="GO" id="GO:0015171">
    <property type="term" value="F:amino acid transmembrane transporter activity"/>
    <property type="evidence" value="ECO:0007669"/>
    <property type="project" value="TreeGrafter"/>
</dbReference>
<feature type="transmembrane region" description="Helical" evidence="6">
    <location>
        <begin position="72"/>
        <end position="89"/>
    </location>
</feature>
<proteinExistence type="predicted"/>
<dbReference type="OrthoDB" id="9812084at2"/>
<evidence type="ECO:0000256" key="4">
    <source>
        <dbReference type="ARBA" id="ARBA00022989"/>
    </source>
</evidence>
<gene>
    <name evidence="7" type="ORF">CRT60_09130</name>
</gene>
<dbReference type="EMBL" id="PDKW01000039">
    <property type="protein sequence ID" value="PGH58295.1"/>
    <property type="molecule type" value="Genomic_DNA"/>
</dbReference>
<dbReference type="Proteomes" id="UP000225379">
    <property type="component" value="Unassembled WGS sequence"/>
</dbReference>
<name>A0A2B8BKB2_9PROT</name>
<evidence type="ECO:0000256" key="1">
    <source>
        <dbReference type="ARBA" id="ARBA00004651"/>
    </source>
</evidence>
<sequence length="199" mass="20790">MTLYLSMAGFALAASISPGPVNVVALSSGVSHGLRATLRHVAGATLGFVLLLVLAGLGLAELLRGWPAAAALIRWAGVAFLLWMGWTLWRSDGGGRGGIADDEPPPAPSVLRGAAMQWLNPKAWVAALAGVGAYAGDDPARLWIFAGLYFVICYLSVACWAYAGARLRHLLADGRRMRLFNRAMAALLAASAVHIGIAA</sequence>
<dbReference type="AlphaFoldDB" id="A0A2B8BKB2"/>
<accession>A0A2B8BKB2</accession>
<dbReference type="PANTHER" id="PTHR30086:SF20">
    <property type="entry name" value="ARGININE EXPORTER PROTEIN ARGO-RELATED"/>
    <property type="match status" value="1"/>
</dbReference>
<keyword evidence="8" id="KW-1185">Reference proteome</keyword>